<keyword evidence="2" id="KW-1185">Reference proteome</keyword>
<dbReference type="RefSeq" id="WP_170192630.1">
    <property type="nucleotide sequence ID" value="NZ_JABBNB010000002.1"/>
</dbReference>
<sequence length="390" mass="40721">MTFAVPTPTAAPMWLHGARDRFAVSLGILAFLGLTPDSPGASASPMLWAMVWFIRRGPLLINQTPPLDDPDTADSNNGKKFHIVVDADHPTPTLTVADAPSTSPGDTLSVNGSTYRPYPETVLVTGPDGSRRYVPTPGRVGDLAATTDGDVYYASSLARTSLMRIDSDGTRDELVTLAGRSTSGPLITPSGIYQATRNRCGKTVVHRVAPTGTVITVDTLNGAPVGSPDAGSDGSLYQTTQATSVFGQQEISVFTMTPGLTIQNTVPGVEAVGGVIVDGTTAYQCTVTADDQPSSIVTVIHHTGINRSYTRTGRLLGRIAVGRGFVYGTLDAGSSPQELWVIAPDGRQGVLTIPGKVTGGPILDADGDIYVASATHTVKYDGSVVRQVAV</sequence>
<accession>A0A848KLZ9</accession>
<gene>
    <name evidence="1" type="ORF">HH308_02665</name>
</gene>
<reference evidence="1 2" key="1">
    <citation type="submission" date="2020-04" db="EMBL/GenBank/DDBJ databases">
        <title>Gordonia sp. nov. TBRC 11910.</title>
        <authorList>
            <person name="Suriyachadkun C."/>
        </authorList>
    </citation>
    <scope>NUCLEOTIDE SEQUENCE [LARGE SCALE GENOMIC DNA]</scope>
    <source>
        <strain evidence="1 2">TBRC 11910</strain>
    </source>
</reference>
<organism evidence="1 2">
    <name type="scientific">Gordonia asplenii</name>
    <dbReference type="NCBI Taxonomy" id="2725283"/>
    <lineage>
        <taxon>Bacteria</taxon>
        <taxon>Bacillati</taxon>
        <taxon>Actinomycetota</taxon>
        <taxon>Actinomycetes</taxon>
        <taxon>Mycobacteriales</taxon>
        <taxon>Gordoniaceae</taxon>
        <taxon>Gordonia</taxon>
    </lineage>
</organism>
<dbReference type="SUPFAM" id="SSF63829">
    <property type="entry name" value="Calcium-dependent phosphotriesterase"/>
    <property type="match status" value="1"/>
</dbReference>
<evidence type="ECO:0000313" key="1">
    <source>
        <dbReference type="EMBL" id="NMO00114.1"/>
    </source>
</evidence>
<dbReference type="EMBL" id="JABBNB010000002">
    <property type="protein sequence ID" value="NMO00114.1"/>
    <property type="molecule type" value="Genomic_DNA"/>
</dbReference>
<dbReference type="AlphaFoldDB" id="A0A848KLZ9"/>
<protein>
    <submittedName>
        <fullName evidence="1">Uncharacterized protein</fullName>
    </submittedName>
</protein>
<comment type="caution">
    <text evidence="1">The sequence shown here is derived from an EMBL/GenBank/DDBJ whole genome shotgun (WGS) entry which is preliminary data.</text>
</comment>
<evidence type="ECO:0000313" key="2">
    <source>
        <dbReference type="Proteomes" id="UP000550729"/>
    </source>
</evidence>
<dbReference type="Proteomes" id="UP000550729">
    <property type="component" value="Unassembled WGS sequence"/>
</dbReference>
<name>A0A848KLZ9_9ACTN</name>
<proteinExistence type="predicted"/>